<evidence type="ECO:0000256" key="1">
    <source>
        <dbReference type="SAM" id="MobiDB-lite"/>
    </source>
</evidence>
<dbReference type="Proteomes" id="UP001320876">
    <property type="component" value="Unassembled WGS sequence"/>
</dbReference>
<evidence type="ECO:0000313" key="2">
    <source>
        <dbReference type="EMBL" id="MCW1921049.1"/>
    </source>
</evidence>
<reference evidence="2 3" key="1">
    <citation type="submission" date="2022-10" db="EMBL/GenBank/DDBJ databases">
        <title>Luteolibacter arcticus strain CCTCC AB 2014275, whole genome shotgun sequencing project.</title>
        <authorList>
            <person name="Zhao G."/>
            <person name="Shen L."/>
        </authorList>
    </citation>
    <scope>NUCLEOTIDE SEQUENCE [LARGE SCALE GENOMIC DNA]</scope>
    <source>
        <strain evidence="2 3">CCTCC AB 2014275</strain>
    </source>
</reference>
<dbReference type="EMBL" id="JAPDDT010000001">
    <property type="protein sequence ID" value="MCW1921049.1"/>
    <property type="molecule type" value="Genomic_DNA"/>
</dbReference>
<sequence>MRLLPRSAAVLALLISACEKKSESSGTGNGAAPAAASPRREREDHREGEEAEAKVALRQALEDAGKESDPAAREKAVAAVAWDAIDVDRELAQQAFAALAPGGEEARRLIAHFAMRLADTDPEAALEWARGLEQPAERDDALGRVAAVISATDPQRAAALALEEVPEGPLRDRTVVQVVQRWSQSAPADAGKWVAALPAGRARSAALEHLAGTWSAADAPAFAAWASKQEPVLPEVTTAIASSLRTIRDDAERTKRLAAFTDPDFRGRIEAELSRAALQLPHVVPANRPENVPPAK</sequence>
<comment type="caution">
    <text evidence="2">The sequence shown here is derived from an EMBL/GenBank/DDBJ whole genome shotgun (WGS) entry which is preliminary data.</text>
</comment>
<evidence type="ECO:0000313" key="3">
    <source>
        <dbReference type="Proteomes" id="UP001320876"/>
    </source>
</evidence>
<feature type="compositionally biased region" description="Basic and acidic residues" evidence="1">
    <location>
        <begin position="38"/>
        <end position="53"/>
    </location>
</feature>
<evidence type="ECO:0008006" key="4">
    <source>
        <dbReference type="Google" id="ProtNLM"/>
    </source>
</evidence>
<feature type="region of interest" description="Disordered" evidence="1">
    <location>
        <begin position="19"/>
        <end position="53"/>
    </location>
</feature>
<dbReference type="RefSeq" id="WP_264485158.1">
    <property type="nucleotide sequence ID" value="NZ_JAPDDT010000001.1"/>
</dbReference>
<dbReference type="PROSITE" id="PS51257">
    <property type="entry name" value="PROKAR_LIPOPROTEIN"/>
    <property type="match status" value="1"/>
</dbReference>
<proteinExistence type="predicted"/>
<protein>
    <recommendedName>
        <fullName evidence="4">HEAT repeat domain-containing protein</fullName>
    </recommendedName>
</protein>
<keyword evidence="3" id="KW-1185">Reference proteome</keyword>
<gene>
    <name evidence="2" type="ORF">OKA05_00690</name>
</gene>
<accession>A0ABT3GBU7</accession>
<name>A0ABT3GBU7_9BACT</name>
<organism evidence="2 3">
    <name type="scientific">Luteolibacter arcticus</name>
    <dbReference type="NCBI Taxonomy" id="1581411"/>
    <lineage>
        <taxon>Bacteria</taxon>
        <taxon>Pseudomonadati</taxon>
        <taxon>Verrucomicrobiota</taxon>
        <taxon>Verrucomicrobiia</taxon>
        <taxon>Verrucomicrobiales</taxon>
        <taxon>Verrucomicrobiaceae</taxon>
        <taxon>Luteolibacter</taxon>
    </lineage>
</organism>